<proteinExistence type="predicted"/>
<sequence>MCQVIHPPLWHIAQVEQDLCKWKPISDSKVDMSISTAALRCISSQSYQDARLTGFTPPPCSSQNLTLITYW</sequence>
<dbReference type="EMBL" id="CM042045">
    <property type="protein sequence ID" value="KAI3682351.1"/>
    <property type="molecule type" value="Genomic_DNA"/>
</dbReference>
<protein>
    <submittedName>
        <fullName evidence="1">Uncharacterized protein</fullName>
    </submittedName>
</protein>
<organism evidence="1 2">
    <name type="scientific">Smallanthus sonchifolius</name>
    <dbReference type="NCBI Taxonomy" id="185202"/>
    <lineage>
        <taxon>Eukaryota</taxon>
        <taxon>Viridiplantae</taxon>
        <taxon>Streptophyta</taxon>
        <taxon>Embryophyta</taxon>
        <taxon>Tracheophyta</taxon>
        <taxon>Spermatophyta</taxon>
        <taxon>Magnoliopsida</taxon>
        <taxon>eudicotyledons</taxon>
        <taxon>Gunneridae</taxon>
        <taxon>Pentapetalae</taxon>
        <taxon>asterids</taxon>
        <taxon>campanulids</taxon>
        <taxon>Asterales</taxon>
        <taxon>Asteraceae</taxon>
        <taxon>Asteroideae</taxon>
        <taxon>Heliantheae alliance</taxon>
        <taxon>Millerieae</taxon>
        <taxon>Smallanthus</taxon>
    </lineage>
</organism>
<accession>A0ACB8YAD0</accession>
<dbReference type="Proteomes" id="UP001056120">
    <property type="component" value="Linkage Group LG28"/>
</dbReference>
<evidence type="ECO:0000313" key="1">
    <source>
        <dbReference type="EMBL" id="KAI3682351.1"/>
    </source>
</evidence>
<comment type="caution">
    <text evidence="1">The sequence shown here is derived from an EMBL/GenBank/DDBJ whole genome shotgun (WGS) entry which is preliminary data.</text>
</comment>
<reference evidence="2" key="1">
    <citation type="journal article" date="2022" name="Mol. Ecol. Resour.">
        <title>The genomes of chicory, endive, great burdock and yacon provide insights into Asteraceae palaeo-polyploidization history and plant inulin production.</title>
        <authorList>
            <person name="Fan W."/>
            <person name="Wang S."/>
            <person name="Wang H."/>
            <person name="Wang A."/>
            <person name="Jiang F."/>
            <person name="Liu H."/>
            <person name="Zhao H."/>
            <person name="Xu D."/>
            <person name="Zhang Y."/>
        </authorList>
    </citation>
    <scope>NUCLEOTIDE SEQUENCE [LARGE SCALE GENOMIC DNA]</scope>
    <source>
        <strain evidence="2">cv. Yunnan</strain>
    </source>
</reference>
<gene>
    <name evidence="1" type="ORF">L1987_82279</name>
</gene>
<name>A0ACB8YAD0_9ASTR</name>
<reference evidence="1 2" key="2">
    <citation type="journal article" date="2022" name="Mol. Ecol. Resour.">
        <title>The genomes of chicory, endive, great burdock and yacon provide insights into Asteraceae paleo-polyploidization history and plant inulin production.</title>
        <authorList>
            <person name="Fan W."/>
            <person name="Wang S."/>
            <person name="Wang H."/>
            <person name="Wang A."/>
            <person name="Jiang F."/>
            <person name="Liu H."/>
            <person name="Zhao H."/>
            <person name="Xu D."/>
            <person name="Zhang Y."/>
        </authorList>
    </citation>
    <scope>NUCLEOTIDE SEQUENCE [LARGE SCALE GENOMIC DNA]</scope>
    <source>
        <strain evidence="2">cv. Yunnan</strain>
        <tissue evidence="1">Leaves</tissue>
    </source>
</reference>
<keyword evidence="2" id="KW-1185">Reference proteome</keyword>
<evidence type="ECO:0000313" key="2">
    <source>
        <dbReference type="Proteomes" id="UP001056120"/>
    </source>
</evidence>